<dbReference type="Gene3D" id="3.40.50.300">
    <property type="entry name" value="P-loop containing nucleotide triphosphate hydrolases"/>
    <property type="match status" value="2"/>
</dbReference>
<dbReference type="Pfam" id="PF04851">
    <property type="entry name" value="ResIII"/>
    <property type="match status" value="1"/>
</dbReference>
<dbReference type="InterPro" id="IPR050742">
    <property type="entry name" value="Helicase_Restrict-Modif_Enz"/>
</dbReference>
<keyword evidence="3" id="KW-1185">Reference proteome</keyword>
<dbReference type="HOGENOM" id="CLU_015668_0_0_6"/>
<organism evidence="2 3">
    <name type="scientific">Mannheimia varigena USDA-ARS-USMARC-1296</name>
    <dbReference type="NCBI Taxonomy" id="1433287"/>
    <lineage>
        <taxon>Bacteria</taxon>
        <taxon>Pseudomonadati</taxon>
        <taxon>Pseudomonadota</taxon>
        <taxon>Gammaproteobacteria</taxon>
        <taxon>Pasteurellales</taxon>
        <taxon>Pasteurellaceae</taxon>
        <taxon>Mannheimia</taxon>
    </lineage>
</organism>
<dbReference type="eggNOG" id="COG1061">
    <property type="taxonomic scope" value="Bacteria"/>
</dbReference>
<dbReference type="EMBL" id="CP006943">
    <property type="protein sequence ID" value="AHG75591.1"/>
    <property type="molecule type" value="Genomic_DNA"/>
</dbReference>
<dbReference type="GO" id="GO:0003677">
    <property type="term" value="F:DNA binding"/>
    <property type="evidence" value="ECO:0007669"/>
    <property type="project" value="InterPro"/>
</dbReference>
<evidence type="ECO:0000259" key="1">
    <source>
        <dbReference type="SMART" id="SM00487"/>
    </source>
</evidence>
<sequence length="882" mass="100968">MGEKMKLKNYQNEALNRVSHYFSACLQSDAKTAFSQIQPEYSYKIPSEHNNLRDVPYVCVRIPTGGGKTLLASHSIARIAKQYLDCDFPVTLWLVPSRTIKTQTAEALKNPQHPYRAALDKTFNREVMVIESEDFDLLRPQDFGNKAIVIVSTIQNFRVENQDGRKIYAFNEKLTAHFERLPIHIQTNLEKISTTDLQENGLTAKQAGKIKCSFANLLRAYQPLVIVDEAHNARTSLSFDVLSQLSPAAILEFTATPNTDRKAGSNVLYHVSASHLKAEEMIKLPIVLTEHHNWQQAIDGAVISRGALAQKAQYESDYVRPLVLFQAEPKNGKVTVEVLKQYLIDELKIDEEEIAIVTGNQHELDNIDLFNRQCKINYIITVEALKEGWDCPFAYIFCSVQNVSSSKEAEQLLGRVLRMPYAKRRQIEDLNRAYAHLSSKSFGETARNLQDKLIGMGFEALEVAEMLRIPQQENWINENEGDLFYTPTTVLALTQLPIMTDLSEAERSQLKITEQEGSILVQVKGNLSEKLEKALIQTATGKKKEQIEQQLQIHQNRVEILASPAEKGEIFKVIPQLCMNIQGELDLADSQVLLDYQSWNLLDYPAKLDGFRLQENSQSFEIDVEDKRVSYHFNQQQLSFSDDWLELTEQDFIRWLDKQVRLTDIPQPIMLRFLQLLISDLLKNVEITLTQLVQHKFALARAISDLINRYRALAQKNCYQQTLFGDNEEVEICLNEQYQFSFTPEKLAPQPPFYVGRYKFNKHYFAQIEELKASGEEFDCAVAIDSLPQVKYWVRNPVKRGFSLPLAHQNFYPDFIVELIDGRILIVEYKGEQLKSNEDSKEKALIGDLWEKLSQGKGLFIMAVKSDENGQDVRTQLLNKLA</sequence>
<reference evidence="2 3" key="1">
    <citation type="submission" date="2013-12" db="EMBL/GenBank/DDBJ databases">
        <title>Annotation of the Mannheimia varigena USDA-ARS-USMARC-1296 complete genome.</title>
        <authorList>
            <person name="Harhay G.P."/>
            <person name="Clawson M.L."/>
            <person name="Murray R.W."/>
            <person name="Lubbers B.V."/>
            <person name="Heaton M.P."/>
            <person name="Chitko-Mckown C.G."/>
            <person name="Harhay D.M."/>
            <person name="Smith T.P.L."/>
        </authorList>
    </citation>
    <scope>NUCLEOTIDE SEQUENCE [LARGE SCALE GENOMIC DNA]</scope>
    <source>
        <strain evidence="2 3">USDA-ARS-USMARC-1296</strain>
    </source>
</reference>
<name>W0QAL8_9PAST</name>
<dbReference type="AlphaFoldDB" id="W0QAL8"/>
<accession>W0QAL8</accession>
<dbReference type="KEGG" id="mvi:X808_10680"/>
<dbReference type="GO" id="GO:0016787">
    <property type="term" value="F:hydrolase activity"/>
    <property type="evidence" value="ECO:0007669"/>
    <property type="project" value="InterPro"/>
</dbReference>
<dbReference type="PANTHER" id="PTHR47396:SF1">
    <property type="entry name" value="ATP-DEPENDENT HELICASE IRC3-RELATED"/>
    <property type="match status" value="1"/>
</dbReference>
<protein>
    <submittedName>
        <fullName evidence="2">Type III restriction protein res subunit</fullName>
    </submittedName>
</protein>
<dbReference type="GO" id="GO:0005524">
    <property type="term" value="F:ATP binding"/>
    <property type="evidence" value="ECO:0007669"/>
    <property type="project" value="InterPro"/>
</dbReference>
<dbReference type="STRING" id="1433287.X808_10680"/>
<gene>
    <name evidence="2" type="ORF">X808_10680</name>
</gene>
<dbReference type="GO" id="GO:0005829">
    <property type="term" value="C:cytosol"/>
    <property type="evidence" value="ECO:0007669"/>
    <property type="project" value="TreeGrafter"/>
</dbReference>
<dbReference type="InterPro" id="IPR006935">
    <property type="entry name" value="Helicase/UvrB_N"/>
</dbReference>
<dbReference type="InterPro" id="IPR014001">
    <property type="entry name" value="Helicase_ATP-bd"/>
</dbReference>
<dbReference type="PANTHER" id="PTHR47396">
    <property type="entry name" value="TYPE I RESTRICTION ENZYME ECOKI R PROTEIN"/>
    <property type="match status" value="1"/>
</dbReference>
<feature type="domain" description="Helicase ATP-binding" evidence="1">
    <location>
        <begin position="3"/>
        <end position="280"/>
    </location>
</feature>
<evidence type="ECO:0000313" key="3">
    <source>
        <dbReference type="Proteomes" id="UP000066995"/>
    </source>
</evidence>
<evidence type="ECO:0000313" key="2">
    <source>
        <dbReference type="EMBL" id="AHG75591.1"/>
    </source>
</evidence>
<dbReference type="InterPro" id="IPR027417">
    <property type="entry name" value="P-loop_NTPase"/>
</dbReference>
<dbReference type="SUPFAM" id="SSF52540">
    <property type="entry name" value="P-loop containing nucleoside triphosphate hydrolases"/>
    <property type="match status" value="2"/>
</dbReference>
<dbReference type="Proteomes" id="UP000066995">
    <property type="component" value="Chromosome"/>
</dbReference>
<dbReference type="PATRIC" id="fig|1433287.3.peg.1064"/>
<proteinExistence type="predicted"/>
<dbReference type="REBASE" id="69289">
    <property type="entry name" value="Mva1296ORF10690P"/>
</dbReference>
<dbReference type="SMART" id="SM00487">
    <property type="entry name" value="DEXDc"/>
    <property type="match status" value="1"/>
</dbReference>